<sequence>MSQAALRKKLEALLQLDKLLPFAMAEKARVRFKLAQACEECSDAEPLLLEARDLYTAALEETELVLGQKGLRNAENITRRLKQLVC</sequence>
<evidence type="ECO:0000313" key="1">
    <source>
        <dbReference type="EMBL" id="CAE8623835.1"/>
    </source>
</evidence>
<evidence type="ECO:0000313" key="2">
    <source>
        <dbReference type="Proteomes" id="UP000654075"/>
    </source>
</evidence>
<reference evidence="1" key="1">
    <citation type="submission" date="2021-02" db="EMBL/GenBank/DDBJ databases">
        <authorList>
            <person name="Dougan E. K."/>
            <person name="Rhodes N."/>
            <person name="Thang M."/>
            <person name="Chan C."/>
        </authorList>
    </citation>
    <scope>NUCLEOTIDE SEQUENCE</scope>
</reference>
<accession>A0A813GIA6</accession>
<dbReference type="Proteomes" id="UP000654075">
    <property type="component" value="Unassembled WGS sequence"/>
</dbReference>
<organism evidence="1 2">
    <name type="scientific">Polarella glacialis</name>
    <name type="common">Dinoflagellate</name>
    <dbReference type="NCBI Taxonomy" id="89957"/>
    <lineage>
        <taxon>Eukaryota</taxon>
        <taxon>Sar</taxon>
        <taxon>Alveolata</taxon>
        <taxon>Dinophyceae</taxon>
        <taxon>Suessiales</taxon>
        <taxon>Suessiaceae</taxon>
        <taxon>Polarella</taxon>
    </lineage>
</organism>
<name>A0A813GIA6_POLGL</name>
<proteinExistence type="predicted"/>
<comment type="caution">
    <text evidence="1">The sequence shown here is derived from an EMBL/GenBank/DDBJ whole genome shotgun (WGS) entry which is preliminary data.</text>
</comment>
<protein>
    <submittedName>
        <fullName evidence="1">Uncharacterized protein</fullName>
    </submittedName>
</protein>
<dbReference type="EMBL" id="CAJNNV010028253">
    <property type="protein sequence ID" value="CAE8623835.1"/>
    <property type="molecule type" value="Genomic_DNA"/>
</dbReference>
<gene>
    <name evidence="1" type="ORF">PGLA1383_LOCUS41047</name>
</gene>
<keyword evidence="2" id="KW-1185">Reference proteome</keyword>
<dbReference type="AlphaFoldDB" id="A0A813GIA6"/>